<evidence type="ECO:0000313" key="2">
    <source>
        <dbReference type="EMBL" id="MCE8540088.1"/>
    </source>
</evidence>
<name>A0A9Q3ZPD3_9RHOB</name>
<dbReference type="AlphaFoldDB" id="A0A9Q3ZPD3"/>
<feature type="region of interest" description="Disordered" evidence="1">
    <location>
        <begin position="291"/>
        <end position="315"/>
    </location>
</feature>
<evidence type="ECO:0000313" key="3">
    <source>
        <dbReference type="Proteomes" id="UP000813672"/>
    </source>
</evidence>
<organism evidence="2 3">
    <name type="scientific">Ruegeria pomeroyi</name>
    <dbReference type="NCBI Taxonomy" id="89184"/>
    <lineage>
        <taxon>Bacteria</taxon>
        <taxon>Pseudomonadati</taxon>
        <taxon>Pseudomonadota</taxon>
        <taxon>Alphaproteobacteria</taxon>
        <taxon>Rhodobacterales</taxon>
        <taxon>Roseobacteraceae</taxon>
        <taxon>Ruegeria</taxon>
    </lineage>
</organism>
<dbReference type="InterPro" id="IPR010344">
    <property type="entry name" value="YbjH"/>
</dbReference>
<proteinExistence type="predicted"/>
<protein>
    <submittedName>
        <fullName evidence="2">YjbH domain-containing protein</fullName>
    </submittedName>
</protein>
<dbReference type="EMBL" id="JAGQAF010000020">
    <property type="protein sequence ID" value="MCE8540088.1"/>
    <property type="molecule type" value="Genomic_DNA"/>
</dbReference>
<sequence>MLAAVLGAAAQAQQADIVIPGAVAQEPVFRTLPVPTLNFYGVPGVIDMPSAEMLPEGQFTTTISYFGNQGRYTLTFQPTPWISASFRYNSIGNWNLRGFPTYYDRGFDVRFRLARETRYRPQIALGLQDFAGTGVYAAEYLVATKTFDTPPLGASHLPGRLKVTAGLGWGRLGSFGSFGGYGSRPAFTPGSTGGQLSYDQWFRGPMALFGGLEWQANDKWSFKLEYSSDDYVTETQTTSVFQKKSPVNFGVEWQASPRTRLGAYYLYGSEFGVSAQIQLNPKQPAIPRTLAAPQPIQPRPDRATNPEAWSTSWSEGRPAPLLRSLLQAALKDEGLILESLEIEAHSARLRFRSSRYRSYAVAAGRAARTMARILPPSVETFHLVPVSRGMSLSTITLRRSDLEALEFDANASEAMLAVTGFNSAAPASDSAVYGRELYPDFSWSVAPYFAPAFFDPDQPLRIDVGVDFGATYQPAPGWVISGKIRQRLAGNTKNGRLSPSALPPVRTDQVLYAQYDTTLNNLYVARYWQPGKDLYARVTAGYFEYGYGGLSTEVLWKPVNSPLALGVEANYALKRDFNQRLGFQDYRVFTGHASAYMDFNNGFHGQIDVGRYLAGDIGATVSLDRVFANGWSVGGFFTLTNVSSADFGEGSFDKGIRFSIPLEWFLGKPSRKSLGTTIRPIQRDGGARVHVPGRLYGQVREAHRKALTDEWAGFWE</sequence>
<evidence type="ECO:0000256" key="1">
    <source>
        <dbReference type="SAM" id="MobiDB-lite"/>
    </source>
</evidence>
<dbReference type="SUPFAM" id="SSF56935">
    <property type="entry name" value="Porins"/>
    <property type="match status" value="1"/>
</dbReference>
<accession>A0A9Q3ZPD3</accession>
<reference evidence="2" key="1">
    <citation type="journal article" date="2021" name="Environ. Microbiol.">
        <title>Cryptic niche differentiation of novel sediment ecotypes of Rugeria pomeroyi correlates with nitrate respiration.</title>
        <authorList>
            <person name="Lin X."/>
            <person name="McNichol J."/>
            <person name="Chu X."/>
            <person name="Qian Y."/>
            <person name="Luo H."/>
        </authorList>
    </citation>
    <scope>NUCLEOTIDE SEQUENCE</scope>
    <source>
        <strain evidence="2">SZCCDBB064</strain>
    </source>
</reference>
<gene>
    <name evidence="2" type="ORF">KBY27_21710</name>
</gene>
<dbReference type="Proteomes" id="UP000813672">
    <property type="component" value="Unassembled WGS sequence"/>
</dbReference>
<comment type="caution">
    <text evidence="2">The sequence shown here is derived from an EMBL/GenBank/DDBJ whole genome shotgun (WGS) entry which is preliminary data.</text>
</comment>
<dbReference type="Pfam" id="PF06082">
    <property type="entry name" value="YjbH"/>
    <property type="match status" value="1"/>
</dbReference>